<dbReference type="EMBL" id="JAEHJZ010000036">
    <property type="protein sequence ID" value="MBJ7882006.1"/>
    <property type="molecule type" value="Genomic_DNA"/>
</dbReference>
<dbReference type="SUPFAM" id="SSF69287">
    <property type="entry name" value="Urease metallochaperone UreE, N-terminal domain"/>
    <property type="match status" value="1"/>
</dbReference>
<dbReference type="GO" id="GO:0019627">
    <property type="term" value="P:urea metabolic process"/>
    <property type="evidence" value="ECO:0007669"/>
    <property type="project" value="InterPro"/>
</dbReference>
<feature type="domain" description="UreE urease accessory N-terminal" evidence="6">
    <location>
        <begin position="7"/>
        <end position="71"/>
    </location>
</feature>
<dbReference type="InterPro" id="IPR004029">
    <property type="entry name" value="UreE_N"/>
</dbReference>
<dbReference type="GO" id="GO:0016151">
    <property type="term" value="F:nickel cation binding"/>
    <property type="evidence" value="ECO:0007669"/>
    <property type="project" value="UniProtKB-UniRule"/>
</dbReference>
<dbReference type="GO" id="GO:0005737">
    <property type="term" value="C:cytoplasm"/>
    <property type="evidence" value="ECO:0007669"/>
    <property type="project" value="UniProtKB-SubCell"/>
</dbReference>
<comment type="similarity">
    <text evidence="5">Belongs to the UreE family.</text>
</comment>
<evidence type="ECO:0000259" key="6">
    <source>
        <dbReference type="SMART" id="SM00988"/>
    </source>
</evidence>
<dbReference type="Gene3D" id="2.60.260.20">
    <property type="entry name" value="Urease metallochaperone UreE, N-terminal domain"/>
    <property type="match status" value="1"/>
</dbReference>
<protein>
    <recommendedName>
        <fullName evidence="5">Urease accessory protein UreE</fullName>
    </recommendedName>
</protein>
<evidence type="ECO:0000256" key="4">
    <source>
        <dbReference type="ARBA" id="ARBA00023186"/>
    </source>
</evidence>
<evidence type="ECO:0000313" key="7">
    <source>
        <dbReference type="EMBL" id="MBJ7882006.1"/>
    </source>
</evidence>
<evidence type="ECO:0000256" key="5">
    <source>
        <dbReference type="HAMAP-Rule" id="MF_00822"/>
    </source>
</evidence>
<dbReference type="Pfam" id="PF05194">
    <property type="entry name" value="UreE_C"/>
    <property type="match status" value="1"/>
</dbReference>
<comment type="function">
    <text evidence="5">Involved in urease metallocenter assembly. Binds nickel. Probably functions as a nickel donor during metallocenter assembly.</text>
</comment>
<evidence type="ECO:0000256" key="2">
    <source>
        <dbReference type="ARBA" id="ARBA00022490"/>
    </source>
</evidence>
<dbReference type="InterPro" id="IPR012406">
    <property type="entry name" value="UreE"/>
</dbReference>
<name>A0A934KMA5_9FLAO</name>
<gene>
    <name evidence="5" type="primary">ureE</name>
    <name evidence="7" type="ORF">JEM65_15325</name>
</gene>
<dbReference type="SMART" id="SM00988">
    <property type="entry name" value="UreE_N"/>
    <property type="match status" value="1"/>
</dbReference>
<evidence type="ECO:0000313" key="8">
    <source>
        <dbReference type="Proteomes" id="UP000662373"/>
    </source>
</evidence>
<comment type="caution">
    <text evidence="7">The sequence shown here is derived from an EMBL/GenBank/DDBJ whole genome shotgun (WGS) entry which is preliminary data.</text>
</comment>
<accession>A0A934KMA5</accession>
<keyword evidence="8" id="KW-1185">Reference proteome</keyword>
<dbReference type="GO" id="GO:0051082">
    <property type="term" value="F:unfolded protein binding"/>
    <property type="evidence" value="ECO:0007669"/>
    <property type="project" value="UniProtKB-UniRule"/>
</dbReference>
<dbReference type="PIRSF" id="PIRSF036402">
    <property type="entry name" value="Ureas_acces_UreE"/>
    <property type="match status" value="1"/>
</dbReference>
<keyword evidence="4 5" id="KW-0143">Chaperone</keyword>
<sequence length="170" mass="19804">MKIISEILGNLKSRKSISKEIDFFDLEWFETTRKILRKETRNGEEVAIRILKEKFRIKHLDIFFEDDTKVIVANVLPADAVVVQPVNMREMGTICYEIGNQHIPIFIENNEIIIPFENPIYNLLKRAGYSPLKEKRIFENMLKAAPVHSINNNTKIDMDSLFSKVLPKTK</sequence>
<organism evidence="7 8">
    <name type="scientific">Gelidibacter salicanalis</name>
    <dbReference type="NCBI Taxonomy" id="291193"/>
    <lineage>
        <taxon>Bacteria</taxon>
        <taxon>Pseudomonadati</taxon>
        <taxon>Bacteroidota</taxon>
        <taxon>Flavobacteriia</taxon>
        <taxon>Flavobacteriales</taxon>
        <taxon>Flavobacteriaceae</taxon>
        <taxon>Gelidibacter</taxon>
    </lineage>
</organism>
<dbReference type="CDD" id="cd00571">
    <property type="entry name" value="UreE"/>
    <property type="match status" value="1"/>
</dbReference>
<keyword evidence="2 5" id="KW-0963">Cytoplasm</keyword>
<dbReference type="HAMAP" id="MF_00822">
    <property type="entry name" value="UreE"/>
    <property type="match status" value="1"/>
</dbReference>
<dbReference type="AlphaFoldDB" id="A0A934KMA5"/>
<dbReference type="InterPro" id="IPR007864">
    <property type="entry name" value="UreE_C_dom"/>
</dbReference>
<dbReference type="RefSeq" id="WP_199601324.1">
    <property type="nucleotide sequence ID" value="NZ_JAEHJZ010000036.1"/>
</dbReference>
<proteinExistence type="inferred from homology"/>
<dbReference type="GO" id="GO:0006457">
    <property type="term" value="P:protein folding"/>
    <property type="evidence" value="ECO:0007669"/>
    <property type="project" value="InterPro"/>
</dbReference>
<comment type="subcellular location">
    <subcellularLocation>
        <location evidence="1 5">Cytoplasm</location>
    </subcellularLocation>
</comment>
<reference evidence="7 8" key="1">
    <citation type="submission" date="2020-09" db="EMBL/GenBank/DDBJ databases">
        <title>Draft genome of Gelidibacter salicanalis PAMC21136.</title>
        <authorList>
            <person name="Park H."/>
        </authorList>
    </citation>
    <scope>NUCLEOTIDE SEQUENCE [LARGE SCALE GENOMIC DNA]</scope>
    <source>
        <strain evidence="7 8">PAMC21136</strain>
    </source>
</reference>
<dbReference type="Gene3D" id="3.30.70.790">
    <property type="entry name" value="UreE, C-terminal domain"/>
    <property type="match status" value="1"/>
</dbReference>
<keyword evidence="3 5" id="KW-0533">Nickel</keyword>
<evidence type="ECO:0000256" key="1">
    <source>
        <dbReference type="ARBA" id="ARBA00004496"/>
    </source>
</evidence>
<dbReference type="GO" id="GO:0065003">
    <property type="term" value="P:protein-containing complex assembly"/>
    <property type="evidence" value="ECO:0007669"/>
    <property type="project" value="InterPro"/>
</dbReference>
<dbReference type="SUPFAM" id="SSF69737">
    <property type="entry name" value="Urease metallochaperone UreE, C-terminal domain"/>
    <property type="match status" value="1"/>
</dbReference>
<dbReference type="InterPro" id="IPR036118">
    <property type="entry name" value="UreE_N_sf"/>
</dbReference>
<evidence type="ECO:0000256" key="3">
    <source>
        <dbReference type="ARBA" id="ARBA00022596"/>
    </source>
</evidence>
<dbReference type="Pfam" id="PF02814">
    <property type="entry name" value="UreE_N"/>
    <property type="match status" value="1"/>
</dbReference>
<dbReference type="Proteomes" id="UP000662373">
    <property type="component" value="Unassembled WGS sequence"/>
</dbReference>